<keyword evidence="1" id="KW-0732">Signal</keyword>
<sequence length="87" mass="9305">MRHFLVIAFTIPLLVLATPKPKPTDFSAQGINCKIITPSHGWFGKSNVNCQCPGQVPPCDLWYDNYPAGNSVCGARGTGCVGIGGIW</sequence>
<accession>A0A6A5V908</accession>
<proteinExistence type="predicted"/>
<gene>
    <name evidence="2" type="ORF">BU23DRAFT_555041</name>
</gene>
<dbReference type="AlphaFoldDB" id="A0A6A5V908"/>
<keyword evidence="3" id="KW-1185">Reference proteome</keyword>
<evidence type="ECO:0008006" key="4">
    <source>
        <dbReference type="Google" id="ProtNLM"/>
    </source>
</evidence>
<evidence type="ECO:0000313" key="3">
    <source>
        <dbReference type="Proteomes" id="UP000800036"/>
    </source>
</evidence>
<feature type="chain" id="PRO_5025695167" description="CBM1 domain-containing protein" evidence="1">
    <location>
        <begin position="18"/>
        <end position="87"/>
    </location>
</feature>
<name>A0A6A5V908_9PLEO</name>
<reference evidence="2" key="1">
    <citation type="journal article" date="2020" name="Stud. Mycol.">
        <title>101 Dothideomycetes genomes: a test case for predicting lifestyles and emergence of pathogens.</title>
        <authorList>
            <person name="Haridas S."/>
            <person name="Albert R."/>
            <person name="Binder M."/>
            <person name="Bloem J."/>
            <person name="Labutti K."/>
            <person name="Salamov A."/>
            <person name="Andreopoulos B."/>
            <person name="Baker S."/>
            <person name="Barry K."/>
            <person name="Bills G."/>
            <person name="Bluhm B."/>
            <person name="Cannon C."/>
            <person name="Castanera R."/>
            <person name="Culley D."/>
            <person name="Daum C."/>
            <person name="Ezra D."/>
            <person name="Gonzalez J."/>
            <person name="Henrissat B."/>
            <person name="Kuo A."/>
            <person name="Liang C."/>
            <person name="Lipzen A."/>
            <person name="Lutzoni F."/>
            <person name="Magnuson J."/>
            <person name="Mondo S."/>
            <person name="Nolan M."/>
            <person name="Ohm R."/>
            <person name="Pangilinan J."/>
            <person name="Park H.-J."/>
            <person name="Ramirez L."/>
            <person name="Alfaro M."/>
            <person name="Sun H."/>
            <person name="Tritt A."/>
            <person name="Yoshinaga Y."/>
            <person name="Zwiers L.-H."/>
            <person name="Turgeon B."/>
            <person name="Goodwin S."/>
            <person name="Spatafora J."/>
            <person name="Crous P."/>
            <person name="Grigoriev I."/>
        </authorList>
    </citation>
    <scope>NUCLEOTIDE SEQUENCE</scope>
    <source>
        <strain evidence="2">CBS 107.79</strain>
    </source>
</reference>
<feature type="signal peptide" evidence="1">
    <location>
        <begin position="1"/>
        <end position="17"/>
    </location>
</feature>
<organism evidence="2 3">
    <name type="scientific">Bimuria novae-zelandiae CBS 107.79</name>
    <dbReference type="NCBI Taxonomy" id="1447943"/>
    <lineage>
        <taxon>Eukaryota</taxon>
        <taxon>Fungi</taxon>
        <taxon>Dikarya</taxon>
        <taxon>Ascomycota</taxon>
        <taxon>Pezizomycotina</taxon>
        <taxon>Dothideomycetes</taxon>
        <taxon>Pleosporomycetidae</taxon>
        <taxon>Pleosporales</taxon>
        <taxon>Massarineae</taxon>
        <taxon>Didymosphaeriaceae</taxon>
        <taxon>Bimuria</taxon>
    </lineage>
</organism>
<dbReference type="EMBL" id="ML976686">
    <property type="protein sequence ID" value="KAF1972512.1"/>
    <property type="molecule type" value="Genomic_DNA"/>
</dbReference>
<evidence type="ECO:0000313" key="2">
    <source>
        <dbReference type="EMBL" id="KAF1972512.1"/>
    </source>
</evidence>
<evidence type="ECO:0000256" key="1">
    <source>
        <dbReference type="SAM" id="SignalP"/>
    </source>
</evidence>
<protein>
    <recommendedName>
        <fullName evidence="4">CBM1 domain-containing protein</fullName>
    </recommendedName>
</protein>
<dbReference type="Proteomes" id="UP000800036">
    <property type="component" value="Unassembled WGS sequence"/>
</dbReference>